<name>A0A498C3R7_9GAMM</name>
<sequence>MFQKDLPALAVGFAATLIGVGLARFAYTPLVPAVIEAEWFPPAQAAYLGAANLLGYLLGAITANHLASRAGAHKVIWMAAMVAILSFLCSAQSAPFAWFFGWRLAAGIAGGVLMVVGPSLALSVTPVERRPRVAGLIFTGIGVGALLSATLIPWLLQVSLAWTWLHLGALCLIAGLASQWGLRHMERPPLAQETGSPTGPKTGLPMAVIVLVIAAYSMDAIGFVPHTVFWVDFIAREAALGQTLAAQQWALFGLGAILGPLVAGLAAQWLGWATSLLLALLTKGVAVALPLLSVSPFSLAISSFVVGALVPGIVTLTSGRLSELVGPQAHRRYWGIATTSFAAAQAAAGLGMSAYYDAQGHYMPLFLLGSLVLMAATLLVLTSKVAFPIYTITPETARRQ</sequence>
<keyword evidence="2 4" id="KW-1133">Transmembrane helix</keyword>
<dbReference type="Gene3D" id="1.20.1250.20">
    <property type="entry name" value="MFS general substrate transporter like domains"/>
    <property type="match status" value="1"/>
</dbReference>
<evidence type="ECO:0000256" key="2">
    <source>
        <dbReference type="ARBA" id="ARBA00022989"/>
    </source>
</evidence>
<feature type="domain" description="Major facilitator superfamily (MFS) profile" evidence="5">
    <location>
        <begin position="7"/>
        <end position="387"/>
    </location>
</feature>
<dbReference type="AlphaFoldDB" id="A0A498C3R7"/>
<feature type="transmembrane region" description="Helical" evidence="4">
    <location>
        <begin position="244"/>
        <end position="262"/>
    </location>
</feature>
<feature type="transmembrane region" description="Helical" evidence="4">
    <location>
        <begin position="162"/>
        <end position="182"/>
    </location>
</feature>
<accession>A0A498C3R7</accession>
<feature type="transmembrane region" description="Helical" evidence="4">
    <location>
        <begin position="333"/>
        <end position="356"/>
    </location>
</feature>
<gene>
    <name evidence="6" type="ORF">DFR31_0701</name>
</gene>
<keyword evidence="3 4" id="KW-0472">Membrane</keyword>
<dbReference type="OrthoDB" id="9797953at2"/>
<feature type="transmembrane region" description="Helical" evidence="4">
    <location>
        <begin position="100"/>
        <end position="121"/>
    </location>
</feature>
<keyword evidence="7" id="KW-1185">Reference proteome</keyword>
<dbReference type="Proteomes" id="UP000275461">
    <property type="component" value="Unassembled WGS sequence"/>
</dbReference>
<evidence type="ECO:0000313" key="6">
    <source>
        <dbReference type="EMBL" id="RLK50794.1"/>
    </source>
</evidence>
<dbReference type="InterPro" id="IPR036259">
    <property type="entry name" value="MFS_trans_sf"/>
</dbReference>
<evidence type="ECO:0000256" key="4">
    <source>
        <dbReference type="SAM" id="Phobius"/>
    </source>
</evidence>
<feature type="transmembrane region" description="Helical" evidence="4">
    <location>
        <begin position="133"/>
        <end position="156"/>
    </location>
</feature>
<feature type="transmembrane region" description="Helical" evidence="4">
    <location>
        <begin position="75"/>
        <end position="94"/>
    </location>
</feature>
<dbReference type="EMBL" id="RCDA01000001">
    <property type="protein sequence ID" value="RLK50794.1"/>
    <property type="molecule type" value="Genomic_DNA"/>
</dbReference>
<dbReference type="RefSeq" id="WP_121441251.1">
    <property type="nucleotide sequence ID" value="NZ_RCDA01000001.1"/>
</dbReference>
<comment type="caution">
    <text evidence="6">The sequence shown here is derived from an EMBL/GenBank/DDBJ whole genome shotgun (WGS) entry which is preliminary data.</text>
</comment>
<keyword evidence="1 4" id="KW-0812">Transmembrane</keyword>
<protein>
    <submittedName>
        <fullName evidence="6">Putative MFS family arabinose efflux permease</fullName>
    </submittedName>
</protein>
<dbReference type="PANTHER" id="PTHR23537">
    <property type="match status" value="1"/>
</dbReference>
<dbReference type="Pfam" id="PF06779">
    <property type="entry name" value="MFS_4"/>
    <property type="match status" value="1"/>
</dbReference>
<feature type="transmembrane region" description="Helical" evidence="4">
    <location>
        <begin position="297"/>
        <end position="321"/>
    </location>
</feature>
<dbReference type="PANTHER" id="PTHR23537:SF1">
    <property type="entry name" value="SUGAR TRANSPORTER"/>
    <property type="match status" value="1"/>
</dbReference>
<feature type="transmembrane region" description="Helical" evidence="4">
    <location>
        <begin position="44"/>
        <end position="63"/>
    </location>
</feature>
<evidence type="ECO:0000256" key="1">
    <source>
        <dbReference type="ARBA" id="ARBA00022692"/>
    </source>
</evidence>
<evidence type="ECO:0000313" key="7">
    <source>
        <dbReference type="Proteomes" id="UP000275461"/>
    </source>
</evidence>
<dbReference type="GO" id="GO:0005886">
    <property type="term" value="C:plasma membrane"/>
    <property type="evidence" value="ECO:0007669"/>
    <property type="project" value="TreeGrafter"/>
</dbReference>
<dbReference type="InterPro" id="IPR020846">
    <property type="entry name" value="MFS_dom"/>
</dbReference>
<reference evidence="6 7" key="1">
    <citation type="submission" date="2018-10" db="EMBL/GenBank/DDBJ databases">
        <title>Genomic Encyclopedia of Type Strains, Phase IV (KMG-IV): sequencing the most valuable type-strain genomes for metagenomic binning, comparative biology and taxonomic classification.</title>
        <authorList>
            <person name="Goeker M."/>
        </authorList>
    </citation>
    <scope>NUCLEOTIDE SEQUENCE [LARGE SCALE GENOMIC DNA]</scope>
    <source>
        <strain evidence="6 7">DSM 12769</strain>
    </source>
</reference>
<proteinExistence type="predicted"/>
<feature type="transmembrane region" description="Helical" evidence="4">
    <location>
        <begin position="362"/>
        <end position="381"/>
    </location>
</feature>
<organism evidence="6 7">
    <name type="scientific">Alkalispirillum mobile</name>
    <dbReference type="NCBI Taxonomy" id="85925"/>
    <lineage>
        <taxon>Bacteria</taxon>
        <taxon>Pseudomonadati</taxon>
        <taxon>Pseudomonadota</taxon>
        <taxon>Gammaproteobacteria</taxon>
        <taxon>Chromatiales</taxon>
        <taxon>Ectothiorhodospiraceae</taxon>
        <taxon>Alkalispirillum</taxon>
    </lineage>
</organism>
<dbReference type="GO" id="GO:0022857">
    <property type="term" value="F:transmembrane transporter activity"/>
    <property type="evidence" value="ECO:0007669"/>
    <property type="project" value="InterPro"/>
</dbReference>
<dbReference type="InterPro" id="IPR010645">
    <property type="entry name" value="MFS_4"/>
</dbReference>
<feature type="transmembrane region" description="Helical" evidence="4">
    <location>
        <begin position="269"/>
        <end position="291"/>
    </location>
</feature>
<evidence type="ECO:0000256" key="3">
    <source>
        <dbReference type="ARBA" id="ARBA00023136"/>
    </source>
</evidence>
<dbReference type="SUPFAM" id="SSF103473">
    <property type="entry name" value="MFS general substrate transporter"/>
    <property type="match status" value="1"/>
</dbReference>
<dbReference type="PROSITE" id="PS50850">
    <property type="entry name" value="MFS"/>
    <property type="match status" value="1"/>
</dbReference>
<evidence type="ECO:0000259" key="5">
    <source>
        <dbReference type="PROSITE" id="PS50850"/>
    </source>
</evidence>
<feature type="transmembrane region" description="Helical" evidence="4">
    <location>
        <begin position="203"/>
        <end position="224"/>
    </location>
</feature>